<evidence type="ECO:0000313" key="3">
    <source>
        <dbReference type="EMBL" id="KGE89257.1"/>
    </source>
</evidence>
<accession>A0A098SE02</accession>
<organism evidence="3 4">
    <name type="scientific">Phaeodactylibacter xiamenensis</name>
    <dbReference type="NCBI Taxonomy" id="1524460"/>
    <lineage>
        <taxon>Bacteria</taxon>
        <taxon>Pseudomonadati</taxon>
        <taxon>Bacteroidota</taxon>
        <taxon>Saprospiria</taxon>
        <taxon>Saprospirales</taxon>
        <taxon>Haliscomenobacteraceae</taxon>
        <taxon>Phaeodactylibacter</taxon>
    </lineage>
</organism>
<evidence type="ECO:0000256" key="1">
    <source>
        <dbReference type="SAM" id="MobiDB-lite"/>
    </source>
</evidence>
<name>A0A098SE02_9BACT</name>
<feature type="chain" id="PRO_5001947941" description="Outer membrane protein beta-barrel domain-containing protein" evidence="2">
    <location>
        <begin position="22"/>
        <end position="901"/>
    </location>
</feature>
<dbReference type="EMBL" id="JPOS01000012">
    <property type="protein sequence ID" value="KGE89257.1"/>
    <property type="molecule type" value="Genomic_DNA"/>
</dbReference>
<feature type="compositionally biased region" description="Basic and acidic residues" evidence="1">
    <location>
        <begin position="372"/>
        <end position="382"/>
    </location>
</feature>
<reference evidence="3 4" key="1">
    <citation type="journal article" date="2014" name="Int. J. Syst. Evol. Microbiol.">
        <title>Phaeodactylibacter xiamenensis gen. nov., sp. nov., a member of the family Saprospiraceae isolated from the marine alga Phaeodactylum tricornutum.</title>
        <authorList>
            <person name="Chen Z.Jr."/>
            <person name="Lei X."/>
            <person name="Lai Q."/>
            <person name="Li Y."/>
            <person name="Zhang B."/>
            <person name="Zhang J."/>
            <person name="Zhang H."/>
            <person name="Yang L."/>
            <person name="Zheng W."/>
            <person name="Tian Y."/>
            <person name="Yu Z."/>
            <person name="Xu H.Jr."/>
            <person name="Zheng T."/>
        </authorList>
    </citation>
    <scope>NUCLEOTIDE SEQUENCE [LARGE SCALE GENOMIC DNA]</scope>
    <source>
        <strain evidence="3 4">KD52</strain>
    </source>
</reference>
<dbReference type="SUPFAM" id="SSF49464">
    <property type="entry name" value="Carboxypeptidase regulatory domain-like"/>
    <property type="match status" value="1"/>
</dbReference>
<proteinExistence type="predicted"/>
<protein>
    <recommendedName>
        <fullName evidence="5">Outer membrane protein beta-barrel domain-containing protein</fullName>
    </recommendedName>
</protein>
<evidence type="ECO:0000313" key="4">
    <source>
        <dbReference type="Proteomes" id="UP000029736"/>
    </source>
</evidence>
<keyword evidence="2" id="KW-0732">Signal</keyword>
<evidence type="ECO:0000256" key="2">
    <source>
        <dbReference type="SAM" id="SignalP"/>
    </source>
</evidence>
<dbReference type="AlphaFoldDB" id="A0A098SE02"/>
<evidence type="ECO:0008006" key="5">
    <source>
        <dbReference type="Google" id="ProtNLM"/>
    </source>
</evidence>
<dbReference type="STRING" id="1524460.IX84_05820"/>
<dbReference type="Pfam" id="PF13715">
    <property type="entry name" value="CarbopepD_reg_2"/>
    <property type="match status" value="1"/>
</dbReference>
<comment type="caution">
    <text evidence="3">The sequence shown here is derived from an EMBL/GenBank/DDBJ whole genome shotgun (WGS) entry which is preliminary data.</text>
</comment>
<keyword evidence="4" id="KW-1185">Reference proteome</keyword>
<dbReference type="Proteomes" id="UP000029736">
    <property type="component" value="Unassembled WGS sequence"/>
</dbReference>
<feature type="region of interest" description="Disordered" evidence="1">
    <location>
        <begin position="366"/>
        <end position="387"/>
    </location>
</feature>
<dbReference type="InterPro" id="IPR008969">
    <property type="entry name" value="CarboxyPept-like_regulatory"/>
</dbReference>
<dbReference type="SUPFAM" id="SSF56935">
    <property type="entry name" value="Porins"/>
    <property type="match status" value="1"/>
</dbReference>
<gene>
    <name evidence="3" type="ORF">IX84_05820</name>
</gene>
<feature type="signal peptide" evidence="2">
    <location>
        <begin position="1"/>
        <end position="21"/>
    </location>
</feature>
<sequence length="901" mass="102087">MWNNRTFMTGLLLLAGWPLLAQSRQITGQVLDDSLRTPLPFANISFVPVEEGATLRFAMTDQQGRFRFKASGAAGLRMTTTYLGYQSTSITLPAGTEDTTLQITLRLQPLDLAMVEVKDRAPPVVVRGDTVTYQADAFREVFDWKLQDLLRRLPGIEVDEQNRLRFNGEVVQQVMVEGKPFFGGSSRLALEHIPAEVIAKLEVIDNYNAVDFLQPLGTGNQLVLNVRLREDKKRFVFGDIAAAAGPEKRYLAHPNLFYYFPEVSVNGIGDLNNANLEPLSFSDVIQMQGGMGRLLAEGQAGLSGLQQDFMPYLSPGNNRSGRSQFGGLNVSAAPLPDWIIYAYGLGLRSVQGYRSLSRNAFWQQDGAPPVTETRESARDTERATSNGKLSLVYDPKEDYYLSLESDLQVGMAEDASTLLSQTVQTGRNLFTEEEHDFQNHSHTLEAHHKFSGHHIGTLEASWQQRRAEDELGLQSNQPLLQGLIGSPPEPNAGLSHQGQTRLSALSTAYRHYWVLSPQNHFEFQLGYRQLHSRAQTMDNWSAGNGTPVLLPIDTTRFGNGQKLRLEDASARLSYKYTRDALEGALGTTVHRMQWRIRDEGQAAARQREWLALPFAKATTTWTNVGEFELGYRISRLFPETEAWLSRATITGFNQLEQGNPDLRNSLSHIWNLAYRRRDFFTQRNWYLQLSYALRSLALQQRISGTGIDQLRETFLLRDAGHEWSFRGRMSQKGDRLEWSVNFRGRQSAFRQILYGVDSRVAEWQAFANPEIRWEISKAAALRLAYSRSQRWVRQQGSSQARFDQDELSLSWEVLPMENLQVKGAAALHGFRRAGQSYDFFNEVSLDARYQFDGGRWALTFQGTNLLNNRSVLSSQVTPFSFREYEVFQFPMVLLVGVVRRL</sequence>